<dbReference type="PANTHER" id="PTHR11472:SF47">
    <property type="entry name" value="FANCONI ANEMIA GROUP J PROTEIN"/>
    <property type="match status" value="1"/>
</dbReference>
<organism evidence="2 3">
    <name type="scientific">Panagrolaimus davidi</name>
    <dbReference type="NCBI Taxonomy" id="227884"/>
    <lineage>
        <taxon>Eukaryota</taxon>
        <taxon>Metazoa</taxon>
        <taxon>Ecdysozoa</taxon>
        <taxon>Nematoda</taxon>
        <taxon>Chromadorea</taxon>
        <taxon>Rhabditida</taxon>
        <taxon>Tylenchina</taxon>
        <taxon>Panagrolaimomorpha</taxon>
        <taxon>Panagrolaimoidea</taxon>
        <taxon>Panagrolaimidae</taxon>
        <taxon>Panagrolaimus</taxon>
    </lineage>
</organism>
<reference evidence="3" key="1">
    <citation type="submission" date="2022-11" db="UniProtKB">
        <authorList>
            <consortium name="WormBaseParasite"/>
        </authorList>
    </citation>
    <scope>IDENTIFICATION</scope>
</reference>
<feature type="region of interest" description="Disordered" evidence="1">
    <location>
        <begin position="1"/>
        <end position="30"/>
    </location>
</feature>
<evidence type="ECO:0000256" key="1">
    <source>
        <dbReference type="SAM" id="MobiDB-lite"/>
    </source>
</evidence>
<dbReference type="InterPro" id="IPR027417">
    <property type="entry name" value="P-loop_NTPase"/>
</dbReference>
<dbReference type="GO" id="GO:0003678">
    <property type="term" value="F:DNA helicase activity"/>
    <property type="evidence" value="ECO:0007669"/>
    <property type="project" value="TreeGrafter"/>
</dbReference>
<dbReference type="WBParaSite" id="PDA_v2.g15764.t1">
    <property type="protein sequence ID" value="PDA_v2.g15764.t1"/>
    <property type="gene ID" value="PDA_v2.g15764"/>
</dbReference>
<dbReference type="SUPFAM" id="SSF52540">
    <property type="entry name" value="P-loop containing nucleoside triphosphate hydrolases"/>
    <property type="match status" value="1"/>
</dbReference>
<accession>A0A914PC79</accession>
<keyword evidence="2" id="KW-1185">Reference proteome</keyword>
<protein>
    <submittedName>
        <fullName evidence="3">Helicase ATP-binding domain-containing protein</fullName>
    </submittedName>
</protein>
<dbReference type="InterPro" id="IPR045028">
    <property type="entry name" value="DinG/Rad3-like"/>
</dbReference>
<dbReference type="GO" id="GO:0005634">
    <property type="term" value="C:nucleus"/>
    <property type="evidence" value="ECO:0007669"/>
    <property type="project" value="TreeGrafter"/>
</dbReference>
<dbReference type="GO" id="GO:0006289">
    <property type="term" value="P:nucleotide-excision repair"/>
    <property type="evidence" value="ECO:0007669"/>
    <property type="project" value="TreeGrafter"/>
</dbReference>
<sequence>MDESEENPEADGVKDTIKSEMDETPKPSRKRSLCIVPEYKPLPMNRIQILLPKELEPYQSQRNIMVRIINCYKNRQNALIESPTGSGKTLALLASACGCVLDYKVKHGSGAIIDELQRNNNGLESVVEN</sequence>
<dbReference type="AlphaFoldDB" id="A0A914PC79"/>
<dbReference type="Proteomes" id="UP000887578">
    <property type="component" value="Unplaced"/>
</dbReference>
<dbReference type="PANTHER" id="PTHR11472">
    <property type="entry name" value="DNA REPAIR DEAD HELICASE RAD3/XP-D SUBFAMILY MEMBER"/>
    <property type="match status" value="1"/>
</dbReference>
<name>A0A914PC79_9BILA</name>
<dbReference type="GO" id="GO:1990918">
    <property type="term" value="P:double-strand break repair involved in meiotic recombination"/>
    <property type="evidence" value="ECO:0007669"/>
    <property type="project" value="TreeGrafter"/>
</dbReference>
<feature type="compositionally biased region" description="Basic and acidic residues" evidence="1">
    <location>
        <begin position="11"/>
        <end position="26"/>
    </location>
</feature>
<proteinExistence type="predicted"/>
<evidence type="ECO:0000313" key="3">
    <source>
        <dbReference type="WBParaSite" id="PDA_v2.g15764.t1"/>
    </source>
</evidence>
<dbReference type="Gene3D" id="3.40.50.300">
    <property type="entry name" value="P-loop containing nucleotide triphosphate hydrolases"/>
    <property type="match status" value="1"/>
</dbReference>
<evidence type="ECO:0000313" key="2">
    <source>
        <dbReference type="Proteomes" id="UP000887578"/>
    </source>
</evidence>